<name>A0A1I6FSE8_9RHOB</name>
<dbReference type="GO" id="GO:0019634">
    <property type="term" value="P:organic phosphonate metabolic process"/>
    <property type="evidence" value="ECO:0007669"/>
    <property type="project" value="InterPro"/>
</dbReference>
<dbReference type="RefSeq" id="WP_090195767.1">
    <property type="nucleotide sequence ID" value="NZ_FOYP01000001.1"/>
</dbReference>
<keyword evidence="2" id="KW-1185">Reference proteome</keyword>
<sequence>MQANTLSGGFTDPATQSAHAFRSVMEAMARPGAIQDIHGAAPPAPLSPAMGAVLLTLCDTQTPVYLAGDMDCQAVRAWLAFHTGAPLVGPAHCMFAVGKWDALAPLAVYPIGTSEYPDRSATLIVECSELAASGATLTGPGIKETATLSLPELDAFQANRTLFPLGLDFIFTCGERLAALPRSTEVTRSSSEAITQVGAS</sequence>
<dbReference type="SUPFAM" id="SSF159709">
    <property type="entry name" value="PhnH-like"/>
    <property type="match status" value="1"/>
</dbReference>
<protein>
    <submittedName>
        <fullName evidence="1">Alpha-D-ribose 1-methylphosphonate 5-triphosphate synthase subunit PhnH</fullName>
    </submittedName>
</protein>
<evidence type="ECO:0000313" key="1">
    <source>
        <dbReference type="EMBL" id="SFR32851.1"/>
    </source>
</evidence>
<dbReference type="Proteomes" id="UP000199478">
    <property type="component" value="Unassembled WGS sequence"/>
</dbReference>
<dbReference type="InterPro" id="IPR008772">
    <property type="entry name" value="Phosphonate_metab_PhnH"/>
</dbReference>
<accession>A0A1I6FSE8</accession>
<dbReference type="NCBIfam" id="TIGR03292">
    <property type="entry name" value="PhnH_redo"/>
    <property type="match status" value="1"/>
</dbReference>
<dbReference type="PIRSF" id="PIRSF020680">
    <property type="entry name" value="PhnH"/>
    <property type="match status" value="1"/>
</dbReference>
<proteinExistence type="predicted"/>
<dbReference type="Gene3D" id="3.40.50.11310">
    <property type="entry name" value="Bacterial phosphonate metabolism protein PhnH"/>
    <property type="match status" value="1"/>
</dbReference>
<evidence type="ECO:0000313" key="2">
    <source>
        <dbReference type="Proteomes" id="UP000199478"/>
    </source>
</evidence>
<reference evidence="2" key="1">
    <citation type="submission" date="2016-10" db="EMBL/GenBank/DDBJ databases">
        <authorList>
            <person name="Varghese N."/>
            <person name="Submissions S."/>
        </authorList>
    </citation>
    <scope>NUCLEOTIDE SEQUENCE [LARGE SCALE GENOMIC DNA]</scope>
    <source>
        <strain evidence="2">DSM 26879</strain>
    </source>
</reference>
<dbReference type="InterPro" id="IPR038058">
    <property type="entry name" value="PhnH-like_sp"/>
</dbReference>
<dbReference type="OrthoDB" id="9814509at2"/>
<gene>
    <name evidence="1" type="ORF">SAMN04488005_0388</name>
</gene>
<organism evidence="1 2">
    <name type="scientific">Yoonia tamlensis</name>
    <dbReference type="NCBI Taxonomy" id="390270"/>
    <lineage>
        <taxon>Bacteria</taxon>
        <taxon>Pseudomonadati</taxon>
        <taxon>Pseudomonadota</taxon>
        <taxon>Alphaproteobacteria</taxon>
        <taxon>Rhodobacterales</taxon>
        <taxon>Paracoccaceae</taxon>
        <taxon>Yoonia</taxon>
    </lineage>
</organism>
<dbReference type="AlphaFoldDB" id="A0A1I6FSE8"/>
<dbReference type="Pfam" id="PF05845">
    <property type="entry name" value="PhnH"/>
    <property type="match status" value="1"/>
</dbReference>
<dbReference type="STRING" id="390270.SAMN04488005_0388"/>
<dbReference type="EMBL" id="FOYP01000001">
    <property type="protein sequence ID" value="SFR32851.1"/>
    <property type="molecule type" value="Genomic_DNA"/>
</dbReference>